<dbReference type="Proteomes" id="UP000479114">
    <property type="component" value="Chromosome"/>
</dbReference>
<dbReference type="Gene3D" id="3.10.450.40">
    <property type="match status" value="2"/>
</dbReference>
<gene>
    <name evidence="3" type="ORF">GZH47_04355</name>
</gene>
<evidence type="ECO:0000259" key="2">
    <source>
        <dbReference type="Pfam" id="PF17881"/>
    </source>
</evidence>
<keyword evidence="1" id="KW-1133">Transmembrane helix</keyword>
<sequence>MRAKQFKRSPFMTVGRSIFLGVIVIIVLLVSVNVYYRYVQSPVWTEQKTVEADAKQRSGLKKVTDSYAYTWDEPVWVVEGKDESDADTYVWLKKDSSITLHASDGLTKKAIEAQFLQEKPDADIAHTRIGIFGGEPVWEIFYSRNQAGKVYHFYDFYRFRDGSLIVMYKLPSQ</sequence>
<dbReference type="EMBL" id="CP048286">
    <property type="protein sequence ID" value="QHW30147.1"/>
    <property type="molecule type" value="Genomic_DNA"/>
</dbReference>
<keyword evidence="4" id="KW-1185">Reference proteome</keyword>
<proteinExistence type="predicted"/>
<evidence type="ECO:0000313" key="4">
    <source>
        <dbReference type="Proteomes" id="UP000479114"/>
    </source>
</evidence>
<keyword evidence="1" id="KW-0812">Transmembrane</keyword>
<reference evidence="3 4" key="1">
    <citation type="submission" date="2020-02" db="EMBL/GenBank/DDBJ databases">
        <title>Paenibacillus sp. nov., isolated from rhizosphere soil of tomato.</title>
        <authorList>
            <person name="Weon H.-Y."/>
            <person name="Lee S.A."/>
        </authorList>
    </citation>
    <scope>NUCLEOTIDE SEQUENCE [LARGE SCALE GENOMIC DNA]</scope>
    <source>
        <strain evidence="3 4">14171R-81</strain>
    </source>
</reference>
<accession>A0A6C0NVE1</accession>
<evidence type="ECO:0000256" key="1">
    <source>
        <dbReference type="SAM" id="Phobius"/>
    </source>
</evidence>
<dbReference type="AlphaFoldDB" id="A0A6C0NVE1"/>
<name>A0A6C0NVE1_9BACL</name>
<organism evidence="3 4">
    <name type="scientific">Paenibacillus rhizovicinus</name>
    <dbReference type="NCBI Taxonomy" id="2704463"/>
    <lineage>
        <taxon>Bacteria</taxon>
        <taxon>Bacillati</taxon>
        <taxon>Bacillota</taxon>
        <taxon>Bacilli</taxon>
        <taxon>Bacillales</taxon>
        <taxon>Paenibacillaceae</taxon>
        <taxon>Paenibacillus</taxon>
    </lineage>
</organism>
<dbReference type="Pfam" id="PF17881">
    <property type="entry name" value="TseB"/>
    <property type="match status" value="1"/>
</dbReference>
<keyword evidence="1" id="KW-0472">Membrane</keyword>
<dbReference type="RefSeq" id="WP_162638872.1">
    <property type="nucleotide sequence ID" value="NZ_CP048286.1"/>
</dbReference>
<feature type="transmembrane region" description="Helical" evidence="1">
    <location>
        <begin position="12"/>
        <end position="36"/>
    </location>
</feature>
<protein>
    <recommendedName>
        <fullName evidence="2">Cell wall elongation regulator TseB-like domain-containing protein</fullName>
    </recommendedName>
</protein>
<dbReference type="SUPFAM" id="SSF54403">
    <property type="entry name" value="Cystatin/monellin"/>
    <property type="match status" value="2"/>
</dbReference>
<feature type="domain" description="Cell wall elongation regulator TseB-like" evidence="2">
    <location>
        <begin position="54"/>
        <end position="92"/>
    </location>
</feature>
<evidence type="ECO:0000313" key="3">
    <source>
        <dbReference type="EMBL" id="QHW30147.1"/>
    </source>
</evidence>
<dbReference type="KEGG" id="prz:GZH47_04355"/>
<dbReference type="InterPro" id="IPR041401">
    <property type="entry name" value="TseB-like_dom"/>
</dbReference>
<dbReference type="InterPro" id="IPR046350">
    <property type="entry name" value="Cystatin_sf"/>
</dbReference>